<dbReference type="Proteomes" id="UP001596174">
    <property type="component" value="Unassembled WGS sequence"/>
</dbReference>
<dbReference type="RefSeq" id="WP_380582446.1">
    <property type="nucleotide sequence ID" value="NZ_JBHSQJ010000039.1"/>
</dbReference>
<sequence>MDKRSDLVRIAASAAGVGLVLVGCSAAPSTSRPAPARPTVSAWASPTRSGLALNVPLYLDDLRGQAAFPGPQRSQFKDLSPKASSDARLVAVGREACTLLRTRQPAGVMAALKSAGWSGPEAVAIIIGASQPDAFCPDRYHLVTSWVRQQMHW</sequence>
<reference evidence="3" key="1">
    <citation type="journal article" date="2019" name="Int. J. Syst. Evol. Microbiol.">
        <title>The Global Catalogue of Microorganisms (GCM) 10K type strain sequencing project: providing services to taxonomists for standard genome sequencing and annotation.</title>
        <authorList>
            <consortium name="The Broad Institute Genomics Platform"/>
            <consortium name="The Broad Institute Genome Sequencing Center for Infectious Disease"/>
            <person name="Wu L."/>
            <person name="Ma J."/>
        </authorList>
    </citation>
    <scope>NUCLEOTIDE SEQUENCE [LARGE SCALE GENOMIC DNA]</scope>
    <source>
        <strain evidence="3">JCM 4816</strain>
    </source>
</reference>
<comment type="caution">
    <text evidence="2">The sequence shown here is derived from an EMBL/GenBank/DDBJ whole genome shotgun (WGS) entry which is preliminary data.</text>
</comment>
<dbReference type="InterPro" id="IPR007969">
    <property type="entry name" value="DUF732"/>
</dbReference>
<evidence type="ECO:0000313" key="2">
    <source>
        <dbReference type="EMBL" id="MFC5907729.1"/>
    </source>
</evidence>
<feature type="domain" description="DUF732" evidence="1">
    <location>
        <begin position="83"/>
        <end position="138"/>
    </location>
</feature>
<protein>
    <submittedName>
        <fullName evidence="2">DUF732 domain-containing protein</fullName>
    </submittedName>
</protein>
<gene>
    <name evidence="2" type="ORF">ACFP3V_10910</name>
</gene>
<dbReference type="Pfam" id="PF05305">
    <property type="entry name" value="DUF732"/>
    <property type="match status" value="1"/>
</dbReference>
<dbReference type="EMBL" id="JBHSQJ010000039">
    <property type="protein sequence ID" value="MFC5907729.1"/>
    <property type="molecule type" value="Genomic_DNA"/>
</dbReference>
<name>A0ABW1G251_9ACTN</name>
<evidence type="ECO:0000259" key="1">
    <source>
        <dbReference type="Pfam" id="PF05305"/>
    </source>
</evidence>
<keyword evidence="3" id="KW-1185">Reference proteome</keyword>
<accession>A0ABW1G251</accession>
<organism evidence="2 3">
    <name type="scientific">Streptacidiphilus monticola</name>
    <dbReference type="NCBI Taxonomy" id="2161674"/>
    <lineage>
        <taxon>Bacteria</taxon>
        <taxon>Bacillati</taxon>
        <taxon>Actinomycetota</taxon>
        <taxon>Actinomycetes</taxon>
        <taxon>Kitasatosporales</taxon>
        <taxon>Streptomycetaceae</taxon>
        <taxon>Streptacidiphilus</taxon>
    </lineage>
</organism>
<proteinExistence type="predicted"/>
<dbReference type="PROSITE" id="PS51257">
    <property type="entry name" value="PROKAR_LIPOPROTEIN"/>
    <property type="match status" value="1"/>
</dbReference>
<evidence type="ECO:0000313" key="3">
    <source>
        <dbReference type="Proteomes" id="UP001596174"/>
    </source>
</evidence>